<reference evidence="6" key="2">
    <citation type="submission" date="2020-09" db="EMBL/GenBank/DDBJ databases">
        <authorList>
            <person name="Sun Q."/>
            <person name="Ohkuma M."/>
        </authorList>
    </citation>
    <scope>NUCLEOTIDE SEQUENCE</scope>
    <source>
        <strain evidence="6">JCM 4646</strain>
    </source>
</reference>
<sequence>MNARPRPLTAALTVLALGGSLAACSGSSAQSGGDAKEITVYSADGLKAEDGKGFYDQAFQDFTAATGIKVNYVEGGSGEMVQRLLREKSNTKADLVVTLPPFIQSAASQGLLENYRPAGSDKVADGDKDPAGAWTSVVKNYLCFIYNSKELDTPPKTWDDLLDGRYRNKLQYSTPGVAGDGTAVLIKAMHDFGGIQGATDFLGRLQKNNVGPSSSTGQLAPKVEKGELLVANGDVQMNFANRPAMPHQAIWFPAAKDGRPSTFSLPYAAGLVKNGPHQENAKKLLDHLLTQEVQQQATTLAGGFPARTDVTPGGENAAGLSRLLDGVELFTPDWNDIDANLKSYVGAWKQATGS</sequence>
<name>A0A919KN93_9ACTN</name>
<evidence type="ECO:0000313" key="7">
    <source>
        <dbReference type="Proteomes" id="UP000617734"/>
    </source>
</evidence>
<dbReference type="EMBL" id="BNBO01000006">
    <property type="protein sequence ID" value="GHH65349.1"/>
    <property type="molecule type" value="Genomic_DNA"/>
</dbReference>
<comment type="subcellular location">
    <subcellularLocation>
        <location evidence="1">Periplasm</location>
    </subcellularLocation>
</comment>
<accession>A0A919KN93</accession>
<comment type="caution">
    <text evidence="6">The sequence shown here is derived from an EMBL/GenBank/DDBJ whole genome shotgun (WGS) entry which is preliminary data.</text>
</comment>
<feature type="signal peptide" evidence="5">
    <location>
        <begin position="1"/>
        <end position="22"/>
    </location>
</feature>
<dbReference type="SUPFAM" id="SSF53850">
    <property type="entry name" value="Periplasmic binding protein-like II"/>
    <property type="match status" value="1"/>
</dbReference>
<proteinExistence type="predicted"/>
<reference evidence="6" key="1">
    <citation type="journal article" date="2014" name="Int. J. Syst. Evol. Microbiol.">
        <title>Complete genome sequence of Corynebacterium casei LMG S-19264T (=DSM 44701T), isolated from a smear-ripened cheese.</title>
        <authorList>
            <consortium name="US DOE Joint Genome Institute (JGI-PGF)"/>
            <person name="Walter F."/>
            <person name="Albersmeier A."/>
            <person name="Kalinowski J."/>
            <person name="Ruckert C."/>
        </authorList>
    </citation>
    <scope>NUCLEOTIDE SEQUENCE</scope>
    <source>
        <strain evidence="6">JCM 4646</strain>
    </source>
</reference>
<dbReference type="NCBIfam" id="NF011620">
    <property type="entry name" value="PRK15046.1"/>
    <property type="match status" value="1"/>
</dbReference>
<evidence type="ECO:0000256" key="2">
    <source>
        <dbReference type="ARBA" id="ARBA00022448"/>
    </source>
</evidence>
<dbReference type="GO" id="GO:0030975">
    <property type="term" value="F:thiamine binding"/>
    <property type="evidence" value="ECO:0007669"/>
    <property type="project" value="TreeGrafter"/>
</dbReference>
<protein>
    <submittedName>
        <fullName evidence="6">2-aminoethylphosphonate ABC transporter substrate-binding protein</fullName>
    </submittedName>
</protein>
<keyword evidence="3 5" id="KW-0732">Signal</keyword>
<dbReference type="AlphaFoldDB" id="A0A919KN93"/>
<dbReference type="Proteomes" id="UP000617734">
    <property type="component" value="Unassembled WGS sequence"/>
</dbReference>
<evidence type="ECO:0000256" key="3">
    <source>
        <dbReference type="ARBA" id="ARBA00022729"/>
    </source>
</evidence>
<evidence type="ECO:0000256" key="4">
    <source>
        <dbReference type="ARBA" id="ARBA00022764"/>
    </source>
</evidence>
<keyword evidence="7" id="KW-1185">Reference proteome</keyword>
<evidence type="ECO:0000256" key="1">
    <source>
        <dbReference type="ARBA" id="ARBA00004418"/>
    </source>
</evidence>
<dbReference type="InterPro" id="IPR006059">
    <property type="entry name" value="SBP"/>
</dbReference>
<evidence type="ECO:0000313" key="6">
    <source>
        <dbReference type="EMBL" id="GHH65349.1"/>
    </source>
</evidence>
<dbReference type="GeneID" id="95352261"/>
<keyword evidence="4" id="KW-0574">Periplasm</keyword>
<dbReference type="Pfam" id="PF01547">
    <property type="entry name" value="SBP_bac_1"/>
    <property type="match status" value="1"/>
</dbReference>
<dbReference type="GO" id="GO:0030288">
    <property type="term" value="C:outer membrane-bounded periplasmic space"/>
    <property type="evidence" value="ECO:0007669"/>
    <property type="project" value="TreeGrafter"/>
</dbReference>
<dbReference type="PANTHER" id="PTHR30006:SF3">
    <property type="entry name" value="THIAMINE-BINDING PERIPLASMIC PROTEIN"/>
    <property type="match status" value="1"/>
</dbReference>
<dbReference type="GO" id="GO:0015888">
    <property type="term" value="P:thiamine transport"/>
    <property type="evidence" value="ECO:0007669"/>
    <property type="project" value="TreeGrafter"/>
</dbReference>
<dbReference type="GO" id="GO:0030976">
    <property type="term" value="F:thiamine pyrophosphate binding"/>
    <property type="evidence" value="ECO:0007669"/>
    <property type="project" value="TreeGrafter"/>
</dbReference>
<dbReference type="PROSITE" id="PS51257">
    <property type="entry name" value="PROKAR_LIPOPROTEIN"/>
    <property type="match status" value="1"/>
</dbReference>
<organism evidence="6 7">
    <name type="scientific">Kitasatospora indigofera</name>
    <dbReference type="NCBI Taxonomy" id="67307"/>
    <lineage>
        <taxon>Bacteria</taxon>
        <taxon>Bacillati</taxon>
        <taxon>Actinomycetota</taxon>
        <taxon>Actinomycetes</taxon>
        <taxon>Kitasatosporales</taxon>
        <taxon>Streptomycetaceae</taxon>
        <taxon>Kitasatospora</taxon>
    </lineage>
</organism>
<gene>
    <name evidence="6" type="ORF">GCM10018781_17730</name>
</gene>
<feature type="chain" id="PRO_5038579409" evidence="5">
    <location>
        <begin position="23"/>
        <end position="354"/>
    </location>
</feature>
<keyword evidence="2" id="KW-0813">Transport</keyword>
<dbReference type="PANTHER" id="PTHR30006">
    <property type="entry name" value="THIAMINE-BINDING PERIPLASMIC PROTEIN-RELATED"/>
    <property type="match status" value="1"/>
</dbReference>
<dbReference type="RefSeq" id="WP_190210236.1">
    <property type="nucleotide sequence ID" value="NZ_BNBO01000006.1"/>
</dbReference>
<dbReference type="Gene3D" id="3.40.190.10">
    <property type="entry name" value="Periplasmic binding protein-like II"/>
    <property type="match status" value="2"/>
</dbReference>
<evidence type="ECO:0000256" key="5">
    <source>
        <dbReference type="SAM" id="SignalP"/>
    </source>
</evidence>